<name>A0A8R2AAQ0_ACYPI</name>
<evidence type="ECO:0000313" key="7">
    <source>
        <dbReference type="Proteomes" id="UP000007819"/>
    </source>
</evidence>
<keyword evidence="7" id="KW-1185">Reference proteome</keyword>
<dbReference type="Gene3D" id="3.40.50.1820">
    <property type="entry name" value="alpha/beta hydrolase"/>
    <property type="match status" value="2"/>
</dbReference>
<protein>
    <recommendedName>
        <fullName evidence="5">Carboxylesterase type B domain-containing protein</fullName>
    </recommendedName>
</protein>
<evidence type="ECO:0000259" key="5">
    <source>
        <dbReference type="Pfam" id="PF00135"/>
    </source>
</evidence>
<dbReference type="InterPro" id="IPR019819">
    <property type="entry name" value="Carboxylesterase_B_CS"/>
</dbReference>
<dbReference type="AlphaFoldDB" id="A0A8R2AAQ0"/>
<evidence type="ECO:0000313" key="6">
    <source>
        <dbReference type="EnsemblMetazoa" id="XP_001949364.2"/>
    </source>
</evidence>
<dbReference type="RefSeq" id="XP_001949364.2">
    <property type="nucleotide sequence ID" value="XM_001949329.5"/>
</dbReference>
<evidence type="ECO:0000256" key="3">
    <source>
        <dbReference type="ARBA" id="ARBA00022801"/>
    </source>
</evidence>
<dbReference type="Proteomes" id="UP000007819">
    <property type="component" value="Chromosome A1"/>
</dbReference>
<dbReference type="GO" id="GO:0052689">
    <property type="term" value="F:carboxylic ester hydrolase activity"/>
    <property type="evidence" value="ECO:0007669"/>
    <property type="project" value="UniProtKB-KW"/>
</dbReference>
<dbReference type="InterPro" id="IPR029058">
    <property type="entry name" value="AB_hydrolase_fold"/>
</dbReference>
<feature type="domain" description="Carboxylesterase type B" evidence="5">
    <location>
        <begin position="580"/>
        <end position="1084"/>
    </location>
</feature>
<comment type="similarity">
    <text evidence="1">Belongs to the type-B carboxylesterase/lipase family.</text>
</comment>
<dbReference type="PANTHER" id="PTHR11559">
    <property type="entry name" value="CARBOXYLESTERASE"/>
    <property type="match status" value="1"/>
</dbReference>
<evidence type="ECO:0000256" key="1">
    <source>
        <dbReference type="ARBA" id="ARBA00005964"/>
    </source>
</evidence>
<evidence type="ECO:0000256" key="4">
    <source>
        <dbReference type="ARBA" id="ARBA00023180"/>
    </source>
</evidence>
<organism evidence="6 7">
    <name type="scientific">Acyrthosiphon pisum</name>
    <name type="common">Pea aphid</name>
    <dbReference type="NCBI Taxonomy" id="7029"/>
    <lineage>
        <taxon>Eukaryota</taxon>
        <taxon>Metazoa</taxon>
        <taxon>Ecdysozoa</taxon>
        <taxon>Arthropoda</taxon>
        <taxon>Hexapoda</taxon>
        <taxon>Insecta</taxon>
        <taxon>Pterygota</taxon>
        <taxon>Neoptera</taxon>
        <taxon>Paraneoptera</taxon>
        <taxon>Hemiptera</taxon>
        <taxon>Sternorrhyncha</taxon>
        <taxon>Aphidomorpha</taxon>
        <taxon>Aphidoidea</taxon>
        <taxon>Aphididae</taxon>
        <taxon>Macrosiphini</taxon>
        <taxon>Acyrthosiphon</taxon>
    </lineage>
</organism>
<dbReference type="KEGG" id="api:100164811"/>
<feature type="domain" description="Carboxylesterase type B" evidence="5">
    <location>
        <begin position="39"/>
        <end position="555"/>
    </location>
</feature>
<reference evidence="7" key="1">
    <citation type="submission" date="2010-06" db="EMBL/GenBank/DDBJ databases">
        <authorList>
            <person name="Jiang H."/>
            <person name="Abraham K."/>
            <person name="Ali S."/>
            <person name="Alsbrooks S.L."/>
            <person name="Anim B.N."/>
            <person name="Anosike U.S."/>
            <person name="Attaway T."/>
            <person name="Bandaranaike D.P."/>
            <person name="Battles P.K."/>
            <person name="Bell S.N."/>
            <person name="Bell A.V."/>
            <person name="Beltran B."/>
            <person name="Bickham C."/>
            <person name="Bustamante Y."/>
            <person name="Caleb T."/>
            <person name="Canada A."/>
            <person name="Cardenas V."/>
            <person name="Carter K."/>
            <person name="Chacko J."/>
            <person name="Chandrabose M.N."/>
            <person name="Chavez D."/>
            <person name="Chavez A."/>
            <person name="Chen L."/>
            <person name="Chu H.-S."/>
            <person name="Claassen K.J."/>
            <person name="Cockrell R."/>
            <person name="Collins M."/>
            <person name="Cooper J.A."/>
            <person name="Cree A."/>
            <person name="Curry S.M."/>
            <person name="Da Y."/>
            <person name="Dao M.D."/>
            <person name="Das B."/>
            <person name="Davila M.-L."/>
            <person name="Davy-Carroll L."/>
            <person name="Denson S."/>
            <person name="Dinh H."/>
            <person name="Ebong V.E."/>
            <person name="Edwards J.R."/>
            <person name="Egan A."/>
            <person name="El-Daye J."/>
            <person name="Escobedo L."/>
            <person name="Fernandez S."/>
            <person name="Fernando P.R."/>
            <person name="Flagg N."/>
            <person name="Forbes L.D."/>
            <person name="Fowler R.G."/>
            <person name="Fu Q."/>
            <person name="Gabisi R.A."/>
            <person name="Ganer J."/>
            <person name="Garbino Pronczuk A."/>
            <person name="Garcia R.M."/>
            <person name="Garner T."/>
            <person name="Garrett T.E."/>
            <person name="Gonzalez D.A."/>
            <person name="Hamid H."/>
            <person name="Hawkins E.S."/>
            <person name="Hirani K."/>
            <person name="Hogues M.E."/>
            <person name="Hollins B."/>
            <person name="Hsiao C.-H."/>
            <person name="Jabil R."/>
            <person name="James M.L."/>
            <person name="Jhangiani S.N."/>
            <person name="Johnson B."/>
            <person name="Johnson Q."/>
            <person name="Joshi V."/>
            <person name="Kalu J.B."/>
            <person name="Kam C."/>
            <person name="Kashfia A."/>
            <person name="Keebler J."/>
            <person name="Kisamo H."/>
            <person name="Kovar C.L."/>
            <person name="Lago L.A."/>
            <person name="Lai C.-Y."/>
            <person name="Laidlaw J."/>
            <person name="Lara F."/>
            <person name="Le T.-K."/>
            <person name="Lee S.L."/>
            <person name="Legall F.H."/>
            <person name="Lemon S.J."/>
            <person name="Lewis L.R."/>
            <person name="Li B."/>
            <person name="Liu Y."/>
            <person name="Liu Y.-S."/>
            <person name="Lopez J."/>
            <person name="Lozado R.J."/>
            <person name="Lu J."/>
            <person name="Madu R.C."/>
            <person name="Maheshwari M."/>
            <person name="Maheshwari R."/>
            <person name="Malloy K."/>
            <person name="Martinez E."/>
            <person name="Mathew T."/>
            <person name="Mercado I.C."/>
            <person name="Mercado C."/>
            <person name="Meyer B."/>
            <person name="Montgomery K."/>
            <person name="Morgan M.B."/>
            <person name="Munidasa M."/>
            <person name="Nazareth L.V."/>
            <person name="Nelson J."/>
            <person name="Ng B.M."/>
            <person name="Nguyen N.B."/>
            <person name="Nguyen P.Q."/>
            <person name="Nguyen T."/>
            <person name="Obregon M."/>
            <person name="Okwuonu G.O."/>
            <person name="Onwere C.G."/>
            <person name="Orozco G."/>
            <person name="Parra A."/>
            <person name="Patel S."/>
            <person name="Patil S."/>
            <person name="Perez A."/>
            <person name="Perez Y."/>
            <person name="Pham C."/>
            <person name="Primus E.L."/>
            <person name="Pu L.-L."/>
            <person name="Puazo M."/>
            <person name="Qin X."/>
            <person name="Quiroz J.B."/>
            <person name="Reese J."/>
            <person name="Richards S."/>
            <person name="Rives C.M."/>
            <person name="Robberts R."/>
            <person name="Ruiz S.J."/>
            <person name="Ruiz M.J."/>
            <person name="Santibanez J."/>
            <person name="Schneider B.W."/>
            <person name="Sisson I."/>
            <person name="Smith M."/>
            <person name="Sodergren E."/>
            <person name="Song X.-Z."/>
            <person name="Song B.B."/>
            <person name="Summersgill H."/>
            <person name="Thelus R."/>
            <person name="Thornton R.D."/>
            <person name="Trejos Z.Y."/>
            <person name="Usmani K."/>
            <person name="Vattathil S."/>
            <person name="Villasana D."/>
            <person name="Walker D.L."/>
            <person name="Wang S."/>
            <person name="Wang K."/>
            <person name="White C.S."/>
            <person name="Williams A.C."/>
            <person name="Williamson J."/>
            <person name="Wilson K."/>
            <person name="Woghiren I.O."/>
            <person name="Woodworth J.R."/>
            <person name="Worley K.C."/>
            <person name="Wright R.A."/>
            <person name="Wu W."/>
            <person name="Young L."/>
            <person name="Zhang L."/>
            <person name="Zhang J."/>
            <person name="Zhu Y."/>
            <person name="Muzny D.M."/>
            <person name="Weinstock G."/>
            <person name="Gibbs R.A."/>
        </authorList>
    </citation>
    <scope>NUCLEOTIDE SEQUENCE [LARGE SCALE GENOMIC DNA]</scope>
    <source>
        <strain evidence="7">LSR1</strain>
    </source>
</reference>
<dbReference type="EnsemblMetazoa" id="XM_001949329.5">
    <property type="protein sequence ID" value="XP_001949364.2"/>
    <property type="gene ID" value="LOC100164811"/>
</dbReference>
<evidence type="ECO:0000256" key="2">
    <source>
        <dbReference type="ARBA" id="ARBA00022487"/>
    </source>
</evidence>
<proteinExistence type="inferred from homology"/>
<dbReference type="FunFam" id="3.40.50.1820:FF:000092">
    <property type="entry name" value="Carboxylic ester hydrolase"/>
    <property type="match status" value="2"/>
</dbReference>
<keyword evidence="3" id="KW-0378">Hydrolase</keyword>
<dbReference type="Pfam" id="PF00135">
    <property type="entry name" value="COesterase"/>
    <property type="match status" value="2"/>
</dbReference>
<keyword evidence="2" id="KW-0719">Serine esterase</keyword>
<dbReference type="OrthoDB" id="8174896at2759"/>
<sequence>MSKPWRTFVKWRFITKVIVNKFKRFFSSTVVRYLTPQKKTTVFIEQGSLQGIHYKTQASNKPYVSFLGIPYAKPPVGNLRFKSPVKHPGWSGTLKAFSVGNMSMQYSFLENKIVGSEDCLFLNIFVPLQEEQNEKKAVMVFIHGGVFYNGSGSLDFYSPDYLIDENVIVVTINYRLNALGFLNFDIDECPGNMGLKDQLFAIKWVKANITEFGGDDQNITIFGESAGSASVHCHMLSPLSTGYFQKAIMQSGCMFNVWALNENHRESAFKLANNLGCKKDNPKEVVRYLLNIPAIDIVKSITIDAKTNPDYDFVPSVESEAVTDKFLPAHPEILVKTASTVPVIVGINNMEGLLVFGDENFMKTINGTEEINKLFERKYGYTEEVVNKIKNFYFDERNVECGTTKLEKICHLYGDFYFSKEFHRSYEHSLQQNVTPVYSYEFKFDGKINVFKKMLNFLRPTFEPLKGACHADELSYLFHGRLFGFTPRANSPELRMCRTMSKLWTNFAKTGNPNSHDLKFEWRNTSAEEPKYLSLDGDDTRMVVGLLNSSRMRFWDNISKNIRILQQKSNFDLYYYSPRTTVIIEQGTLQGIHYKTQASNKPYVSFLGIPYAKPPVGNLRFKPPVKHPGWSGILKAFSVGNMCMQYSFIKKKIAGNEDCLYLNIFVPQEELKEKKAVMVFIHGGAFNNGSASSDFYSPEYLIDENVIIVTINYRLNALGFLNFDIDECPGNMGLKDQLFAIKWVKANITAFGGDNQNITIFGESAGSASVHCHMLSPQSTGLFQKAIMQSGCLFNSWAFTEKHREAAFKLAKHLGCVKDDPKEIVQFLLSVPAIDIVKLTKIEGITDFQDYEFIPSVESEAISDKFLPAHPEILVKTASTVSVITGINNMEGLIAFGEHKMRKILNDTEEINELFQRNYSKEIINKVKNFYFNECNMECGTTRLENICHLYSDLYFSKDFHRGYDYILKRNISPVYSYEFKFDGEINICKTILFYLRPTFKPLKGACHADELSYLFHGRLFGFAPKANSPELRMCRTMSKLWTNFAKTGNPNSQDLCFEWKNTSAEEPKYLSLDGDNTRMVDGLLNGPRVCFWENIRNS</sequence>
<dbReference type="PROSITE" id="PS00122">
    <property type="entry name" value="CARBOXYLESTERASE_B_1"/>
    <property type="match status" value="2"/>
</dbReference>
<keyword evidence="4" id="KW-0325">Glycoprotein</keyword>
<dbReference type="SUPFAM" id="SSF53474">
    <property type="entry name" value="alpha/beta-Hydrolases"/>
    <property type="match status" value="2"/>
</dbReference>
<reference evidence="6" key="2">
    <citation type="submission" date="2022-06" db="UniProtKB">
        <authorList>
            <consortium name="EnsemblMetazoa"/>
        </authorList>
    </citation>
    <scope>IDENTIFICATION</scope>
</reference>
<accession>A0A8R2AAQ0</accession>
<dbReference type="InterPro" id="IPR002018">
    <property type="entry name" value="CarbesteraseB"/>
</dbReference>
<dbReference type="GeneID" id="100164811"/>
<dbReference type="PROSITE" id="PS00941">
    <property type="entry name" value="CARBOXYLESTERASE_B_2"/>
    <property type="match status" value="2"/>
</dbReference>
<dbReference type="InterPro" id="IPR050309">
    <property type="entry name" value="Type-B_Carboxylest/Lipase"/>
</dbReference>
<dbReference type="InterPro" id="IPR019826">
    <property type="entry name" value="Carboxylesterase_B_AS"/>
</dbReference>